<reference evidence="4" key="1">
    <citation type="submission" date="2020-07" db="EMBL/GenBank/DDBJ databases">
        <title>Genome Sequences for Panteoa spp. that cause Center Rot in Onions.</title>
        <authorList>
            <person name="Asselin J.A."/>
            <person name="Helmann T."/>
            <person name="Beer S."/>
            <person name="Stodghill P."/>
        </authorList>
    </citation>
    <scope>NUCLEOTIDE SEQUENCE</scope>
    <source>
        <strain evidence="4">OC5a</strain>
        <plasmid evidence="4">pOC5aB</plasmid>
    </source>
</reference>
<protein>
    <submittedName>
        <fullName evidence="4">GNAT family N-acetyltransferase</fullName>
    </submittedName>
</protein>
<dbReference type="Pfam" id="PF00583">
    <property type="entry name" value="Acetyltransf_1"/>
    <property type="match status" value="1"/>
</dbReference>
<dbReference type="InterPro" id="IPR000182">
    <property type="entry name" value="GNAT_dom"/>
</dbReference>
<evidence type="ECO:0000313" key="5">
    <source>
        <dbReference type="Proteomes" id="UP000663901"/>
    </source>
</evidence>
<dbReference type="InterPro" id="IPR016181">
    <property type="entry name" value="Acyl_CoA_acyltransferase"/>
</dbReference>
<keyword evidence="4" id="KW-0614">Plasmid</keyword>
<dbReference type="EMBL" id="CP059085">
    <property type="protein sequence ID" value="QTC48375.1"/>
    <property type="molecule type" value="Genomic_DNA"/>
</dbReference>
<dbReference type="Gene3D" id="3.40.630.30">
    <property type="match status" value="1"/>
</dbReference>
<organism evidence="4 5">
    <name type="scientific">Pantoea ananas</name>
    <name type="common">Erwinia uredovora</name>
    <dbReference type="NCBI Taxonomy" id="553"/>
    <lineage>
        <taxon>Bacteria</taxon>
        <taxon>Pseudomonadati</taxon>
        <taxon>Pseudomonadota</taxon>
        <taxon>Gammaproteobacteria</taxon>
        <taxon>Enterobacterales</taxon>
        <taxon>Erwiniaceae</taxon>
        <taxon>Pantoea</taxon>
    </lineage>
</organism>
<dbReference type="Proteomes" id="UP000663901">
    <property type="component" value="Plasmid pOC5aB"/>
</dbReference>
<dbReference type="GO" id="GO:0008080">
    <property type="term" value="F:N-acetyltransferase activity"/>
    <property type="evidence" value="ECO:0007669"/>
    <property type="project" value="TreeGrafter"/>
</dbReference>
<keyword evidence="1 4" id="KW-0808">Transferase</keyword>
<evidence type="ECO:0000259" key="3">
    <source>
        <dbReference type="PROSITE" id="PS51186"/>
    </source>
</evidence>
<evidence type="ECO:0000256" key="2">
    <source>
        <dbReference type="ARBA" id="ARBA00023315"/>
    </source>
</evidence>
<dbReference type="AlphaFoldDB" id="A0A8A4K8C0"/>
<accession>A0A8A4K8C0</accession>
<dbReference type="InterPro" id="IPR051016">
    <property type="entry name" value="Diverse_Substrate_AcTransf"/>
</dbReference>
<name>A0A8A4K8C0_PANAN</name>
<evidence type="ECO:0000256" key="1">
    <source>
        <dbReference type="ARBA" id="ARBA00022679"/>
    </source>
</evidence>
<evidence type="ECO:0000313" key="4">
    <source>
        <dbReference type="EMBL" id="QTC48375.1"/>
    </source>
</evidence>
<dbReference type="SUPFAM" id="SSF55729">
    <property type="entry name" value="Acyl-CoA N-acyltransferases (Nat)"/>
    <property type="match status" value="1"/>
</dbReference>
<proteinExistence type="predicted"/>
<keyword evidence="2" id="KW-0012">Acyltransferase</keyword>
<dbReference type="PROSITE" id="PS51186">
    <property type="entry name" value="GNAT"/>
    <property type="match status" value="1"/>
</dbReference>
<dbReference type="PANTHER" id="PTHR10545:SF42">
    <property type="entry name" value="ACETYLTRANSFERASE"/>
    <property type="match status" value="1"/>
</dbReference>
<gene>
    <name evidence="4" type="ORF">H0Z12_22525</name>
</gene>
<sequence length="146" mass="16586">MTVKIRNAEAGDLASWLALWKGYLAFYESELDDEVTLHTWKRALLPDSGVLCRLAEIEGEVVGFTFCVIHPGTWSRQPLCYLEDLFVAGEKRGRGAGRALIDAVCEEARVRNWSKVYWVTKTDNPARALYDKVAVLDDFVRYSVRV</sequence>
<feature type="domain" description="N-acetyltransferase" evidence="3">
    <location>
        <begin position="3"/>
        <end position="146"/>
    </location>
</feature>
<dbReference type="CDD" id="cd04301">
    <property type="entry name" value="NAT_SF"/>
    <property type="match status" value="1"/>
</dbReference>
<dbReference type="RefSeq" id="WP_207806712.1">
    <property type="nucleotide sequence ID" value="NZ_CP059085.1"/>
</dbReference>
<geneLocation type="plasmid" evidence="4 5">
    <name>pOC5aB</name>
</geneLocation>
<dbReference type="PANTHER" id="PTHR10545">
    <property type="entry name" value="DIAMINE N-ACETYLTRANSFERASE"/>
    <property type="match status" value="1"/>
</dbReference>